<proteinExistence type="predicted"/>
<sequence>MCESVIDSLIWLNTTAKLDRGVPHRPCYSKYLSMTYLKKLRENQNSGNRFRNTRASICRRCGSTSRKPCRTSNSFRKIDGMVSEMGDGNQPGEMRSYGNKQQYCNFVYDHGKDNSSGKQLQEPRSSI</sequence>
<dbReference type="AlphaFoldDB" id="A0A1R1YNC4"/>
<evidence type="ECO:0000313" key="1">
    <source>
        <dbReference type="EMBL" id="OMJ28411.1"/>
    </source>
</evidence>
<accession>A0A1R1YNC4</accession>
<comment type="caution">
    <text evidence="1">The sequence shown here is derived from an EMBL/GenBank/DDBJ whole genome shotgun (WGS) entry which is preliminary data.</text>
</comment>
<gene>
    <name evidence="1" type="ORF">AYI69_g2117</name>
</gene>
<protein>
    <submittedName>
        <fullName evidence="1">Uncharacterized protein</fullName>
    </submittedName>
</protein>
<evidence type="ECO:0000313" key="2">
    <source>
        <dbReference type="Proteomes" id="UP000187429"/>
    </source>
</evidence>
<dbReference type="EMBL" id="LSSM01000601">
    <property type="protein sequence ID" value="OMJ28411.1"/>
    <property type="molecule type" value="Genomic_DNA"/>
</dbReference>
<name>A0A1R1YNC4_9FUNG</name>
<dbReference type="Proteomes" id="UP000187429">
    <property type="component" value="Unassembled WGS sequence"/>
</dbReference>
<keyword evidence="2" id="KW-1185">Reference proteome</keyword>
<reference evidence="2" key="1">
    <citation type="submission" date="2017-01" db="EMBL/GenBank/DDBJ databases">
        <authorList>
            <person name="Wang Y."/>
            <person name="White M."/>
            <person name="Kvist S."/>
            <person name="Moncalvo J.-M."/>
        </authorList>
    </citation>
    <scope>NUCLEOTIDE SEQUENCE [LARGE SCALE GENOMIC DNA]</scope>
    <source>
        <strain evidence="2">ID-206-W2</strain>
    </source>
</reference>
<organism evidence="1 2">
    <name type="scientific">Smittium culicis</name>
    <dbReference type="NCBI Taxonomy" id="133412"/>
    <lineage>
        <taxon>Eukaryota</taxon>
        <taxon>Fungi</taxon>
        <taxon>Fungi incertae sedis</taxon>
        <taxon>Zoopagomycota</taxon>
        <taxon>Kickxellomycotina</taxon>
        <taxon>Harpellomycetes</taxon>
        <taxon>Harpellales</taxon>
        <taxon>Legeriomycetaceae</taxon>
        <taxon>Smittium</taxon>
    </lineage>
</organism>